<feature type="transmembrane region" description="Helical" evidence="1">
    <location>
        <begin position="50"/>
        <end position="73"/>
    </location>
</feature>
<keyword evidence="1" id="KW-0472">Membrane</keyword>
<dbReference type="OrthoDB" id="2381403at2"/>
<proteinExistence type="predicted"/>
<organism evidence="2 3">
    <name type="scientific">Virgibacillus phasianinus</name>
    <dbReference type="NCBI Taxonomy" id="2017483"/>
    <lineage>
        <taxon>Bacteria</taxon>
        <taxon>Bacillati</taxon>
        <taxon>Bacillota</taxon>
        <taxon>Bacilli</taxon>
        <taxon>Bacillales</taxon>
        <taxon>Bacillaceae</taxon>
        <taxon>Virgibacillus</taxon>
    </lineage>
</organism>
<reference evidence="2 3" key="1">
    <citation type="submission" date="2017-07" db="EMBL/GenBank/DDBJ databases">
        <title>Virgibacillus sp. LM2416.</title>
        <authorList>
            <person name="Tak E.J."/>
            <person name="Bae J.-W."/>
        </authorList>
    </citation>
    <scope>NUCLEOTIDE SEQUENCE [LARGE SCALE GENOMIC DNA]</scope>
    <source>
        <strain evidence="2 3">LM2416</strain>
    </source>
</reference>
<keyword evidence="1" id="KW-1133">Transmembrane helix</keyword>
<keyword evidence="1" id="KW-0812">Transmembrane</keyword>
<keyword evidence="3" id="KW-1185">Reference proteome</keyword>
<dbReference type="EMBL" id="CP022315">
    <property type="protein sequence ID" value="ASK64101.1"/>
    <property type="molecule type" value="Genomic_DNA"/>
</dbReference>
<dbReference type="KEGG" id="vil:CFK37_19045"/>
<dbReference type="RefSeq" id="WP_089063359.1">
    <property type="nucleotide sequence ID" value="NZ_CP022315.1"/>
</dbReference>
<protein>
    <submittedName>
        <fullName evidence="2">Uncharacterized protein</fullName>
    </submittedName>
</protein>
<evidence type="ECO:0000313" key="3">
    <source>
        <dbReference type="Proteomes" id="UP000198312"/>
    </source>
</evidence>
<accession>A0A220U8A9</accession>
<dbReference type="Proteomes" id="UP000198312">
    <property type="component" value="Chromosome"/>
</dbReference>
<name>A0A220U8A9_9BACI</name>
<gene>
    <name evidence="2" type="ORF">CFK37_19045</name>
</gene>
<evidence type="ECO:0000313" key="2">
    <source>
        <dbReference type="EMBL" id="ASK64101.1"/>
    </source>
</evidence>
<sequence length="227" mass="26211">MLENNREEERLKKHLTKEMDSIKVPEGLKEEMWTQIKPVRKKRRLNLKIVLPYVATFACIIIIVALGLSGFPFSSEPTPSDNVTNHDKNIQTIEAVLEKALTGPKDEVEKMTEGVGLEDLVQYEEKLYRDYFADDTSYLNFVNSYGSTLMIIPKRNDYNLKVKNIEYEKSESKEIIYDFTVELQYQKQGSESSKVEMITGEANMNEEHKIEGMAIRIDDFLGSLLKK</sequence>
<evidence type="ECO:0000256" key="1">
    <source>
        <dbReference type="SAM" id="Phobius"/>
    </source>
</evidence>
<dbReference type="AlphaFoldDB" id="A0A220U8A9"/>